<accession>A0ACC2ZJK4</accession>
<comment type="caution">
    <text evidence="1">The sequence shown here is derived from an EMBL/GenBank/DDBJ whole genome shotgun (WGS) entry which is preliminary data.</text>
</comment>
<name>A0ACC2ZJK4_9PEZI</name>
<dbReference type="Proteomes" id="UP001172680">
    <property type="component" value="Unassembled WGS sequence"/>
</dbReference>
<gene>
    <name evidence="1" type="ORF">H2199_001510</name>
</gene>
<evidence type="ECO:0000313" key="1">
    <source>
        <dbReference type="EMBL" id="KAJ9647736.1"/>
    </source>
</evidence>
<dbReference type="EMBL" id="JAPDRP010000004">
    <property type="protein sequence ID" value="KAJ9647736.1"/>
    <property type="molecule type" value="Genomic_DNA"/>
</dbReference>
<reference evidence="1" key="1">
    <citation type="submission" date="2022-10" db="EMBL/GenBank/DDBJ databases">
        <title>Culturing micro-colonial fungi from biological soil crusts in the Mojave desert and describing Neophaeococcomyces mojavensis, and introducing the new genera and species Taxawa tesnikishii.</title>
        <authorList>
            <person name="Kurbessoian T."/>
            <person name="Stajich J.E."/>
        </authorList>
    </citation>
    <scope>NUCLEOTIDE SEQUENCE</scope>
    <source>
        <strain evidence="1">JES_115</strain>
    </source>
</reference>
<evidence type="ECO:0000313" key="2">
    <source>
        <dbReference type="Proteomes" id="UP001172680"/>
    </source>
</evidence>
<proteinExistence type="predicted"/>
<organism evidence="1 2">
    <name type="scientific">Coniosporium tulheliwenetii</name>
    <dbReference type="NCBI Taxonomy" id="3383036"/>
    <lineage>
        <taxon>Eukaryota</taxon>
        <taxon>Fungi</taxon>
        <taxon>Dikarya</taxon>
        <taxon>Ascomycota</taxon>
        <taxon>Pezizomycotina</taxon>
        <taxon>Dothideomycetes</taxon>
        <taxon>Dothideomycetes incertae sedis</taxon>
        <taxon>Coniosporium</taxon>
    </lineage>
</organism>
<protein>
    <submittedName>
        <fullName evidence="1">Uncharacterized protein</fullName>
    </submittedName>
</protein>
<keyword evidence="2" id="KW-1185">Reference proteome</keyword>
<sequence>MDAAQQLQSTIQQADQSNNSDWDTVSAISERTLMQSTPMDSGLPSPSEDPVAGLRRGVDALARFVSQQESSDRVATAQIGKFENDIARLRRDVHPEGGRSSIHHDAMESIEELRAESLRLVLMAGWLGTRCDNLKRENKAKDERITVLVERVCVLEAEKSADRQRIQSALAEVSALQQAQCDEAMRRLKETEDRFNKRWPMTRKEDDELTPNPSAASPPTTQTSTPIPSPQLPLALLLLLPQHLLRRPHAPNPPPRRASRYALQRRPLHADPLHPPTYPAAPPTARFVTRIWHPNVDEATGAVCVDALKSGWKGEGKEGMRLRDVLVVIGCLLVVPNPASALNEAAGKMCSEDWAAFEKRARLMTGIHAPVPREVVKAVEEARTRGRRKMWWEWKRRGRWGAEENIQRMDMVSDDEDWIPRNPSLAGAFATGRDNAFGIKLGTISSAAAERDMNESAAESMPSLSSGSSSTTSIDASNPTTPQRHSFEPLSASTSLFTVSTTTSEPLFASTALQSTASDLPEPHWLYHHIATHLKSSRSPESLKREKAERRRFKAAGYSVQKHNRGLWGPRTGLRRL</sequence>